<dbReference type="InterPro" id="IPR054206">
    <property type="entry name" value="DUF6912"/>
</dbReference>
<name>A0A919PAS2_9CELL</name>
<dbReference type="AlphaFoldDB" id="A0A919PAS2"/>
<accession>A0A919PAS2</accession>
<gene>
    <name evidence="1" type="ORF">Cpa01nite_15210</name>
</gene>
<keyword evidence="2" id="KW-1185">Reference proteome</keyword>
<dbReference type="Pfam" id="PF21853">
    <property type="entry name" value="DUF6912"/>
    <property type="match status" value="1"/>
</dbReference>
<evidence type="ECO:0000313" key="1">
    <source>
        <dbReference type="EMBL" id="GIG36140.1"/>
    </source>
</evidence>
<proteinExistence type="predicted"/>
<protein>
    <submittedName>
        <fullName evidence="1">Uncharacterized protein</fullName>
    </submittedName>
</protein>
<evidence type="ECO:0000313" key="2">
    <source>
        <dbReference type="Proteomes" id="UP000642125"/>
    </source>
</evidence>
<dbReference type="Proteomes" id="UP000642125">
    <property type="component" value="Unassembled WGS sequence"/>
</dbReference>
<sequence length="174" mass="18366">MRRAASLTGHTGPVRLYLPATLDELDDLLRNSTPLAAPRRAHAVTPALTALLPDEDEEGVEFAAQLMAADDALVLLASRPDAPGLRLVVTVEVPDDAVREGAPDASAGVDDEAASLVTLTAPATLDDVVCVHVDEPAAKAEVARALDGDDDALDSLAERDLLWYDATELTRIPR</sequence>
<organism evidence="1 2">
    <name type="scientific">Cellulomonas pakistanensis</name>
    <dbReference type="NCBI Taxonomy" id="992287"/>
    <lineage>
        <taxon>Bacteria</taxon>
        <taxon>Bacillati</taxon>
        <taxon>Actinomycetota</taxon>
        <taxon>Actinomycetes</taxon>
        <taxon>Micrococcales</taxon>
        <taxon>Cellulomonadaceae</taxon>
        <taxon>Cellulomonas</taxon>
    </lineage>
</organism>
<dbReference type="EMBL" id="BONO01000009">
    <property type="protein sequence ID" value="GIG36140.1"/>
    <property type="molecule type" value="Genomic_DNA"/>
</dbReference>
<comment type="caution">
    <text evidence="1">The sequence shown here is derived from an EMBL/GenBank/DDBJ whole genome shotgun (WGS) entry which is preliminary data.</text>
</comment>
<reference evidence="1" key="1">
    <citation type="submission" date="2021-01" db="EMBL/GenBank/DDBJ databases">
        <title>Whole genome shotgun sequence of Cellulomonas pakistanensis NBRC 110800.</title>
        <authorList>
            <person name="Komaki H."/>
            <person name="Tamura T."/>
        </authorList>
    </citation>
    <scope>NUCLEOTIDE SEQUENCE</scope>
    <source>
        <strain evidence="1">NBRC 110800</strain>
    </source>
</reference>